<feature type="domain" description="RDD" evidence="7">
    <location>
        <begin position="278"/>
        <end position="355"/>
    </location>
</feature>
<evidence type="ECO:0000313" key="8">
    <source>
        <dbReference type="EMBL" id="MCF2947003.1"/>
    </source>
</evidence>
<sequence>MENTPLNTEQDASIEAASSVNKMSAARKETRQIVTPYAFHVSSDLFGTPLASPLKRAFALSIDVCLLWLLTQASGFFLAGVAAATFFRAGNRLKQKKRFNGVRICLRFLTAILLFVFVMGILDAVDFGPQHNEPSKKSFGAAEGIATIGLTGKYIFQLNNTEQRIADELCLNQDDCWQQLSEELTSELVDSEIETQKALEILEIVADMQSELVPTLKQNNLKKHLLDLYEFKSSKDDNTFIEPEVKVFSPLASEDNQKSNVVSLVDWIKVTLDDLGLGFGWAAFYFSVFTAWWRGQTPGKKVVGIKVLKLDNSELTLWESFGRYGGYGAGLATGLMGFLQIFWDPNRQAIQDKISETLVIDIRKDKQEFSLNEQ</sequence>
<evidence type="ECO:0000256" key="6">
    <source>
        <dbReference type="SAM" id="Phobius"/>
    </source>
</evidence>
<dbReference type="InterPro" id="IPR051791">
    <property type="entry name" value="Pra-immunoreactive"/>
</dbReference>
<evidence type="ECO:0000256" key="3">
    <source>
        <dbReference type="ARBA" id="ARBA00022692"/>
    </source>
</evidence>
<comment type="subcellular location">
    <subcellularLocation>
        <location evidence="1">Cell membrane</location>
        <topology evidence="1">Multi-pass membrane protein</topology>
    </subcellularLocation>
</comment>
<feature type="transmembrane region" description="Helical" evidence="6">
    <location>
        <begin position="108"/>
        <end position="127"/>
    </location>
</feature>
<evidence type="ECO:0000259" key="7">
    <source>
        <dbReference type="Pfam" id="PF06271"/>
    </source>
</evidence>
<feature type="transmembrane region" description="Helical" evidence="6">
    <location>
        <begin position="139"/>
        <end position="156"/>
    </location>
</feature>
<organism evidence="8 9">
    <name type="scientific">Paraglaciecola algarum</name>
    <dbReference type="NCBI Taxonomy" id="3050085"/>
    <lineage>
        <taxon>Bacteria</taxon>
        <taxon>Pseudomonadati</taxon>
        <taxon>Pseudomonadota</taxon>
        <taxon>Gammaproteobacteria</taxon>
        <taxon>Alteromonadales</taxon>
        <taxon>Alteromonadaceae</taxon>
        <taxon>Paraglaciecola</taxon>
    </lineage>
</organism>
<evidence type="ECO:0000313" key="9">
    <source>
        <dbReference type="Proteomes" id="UP001521137"/>
    </source>
</evidence>
<dbReference type="PANTHER" id="PTHR36115">
    <property type="entry name" value="PROLINE-RICH ANTIGEN HOMOLOG-RELATED"/>
    <property type="match status" value="1"/>
</dbReference>
<keyword evidence="5 6" id="KW-0472">Membrane</keyword>
<keyword evidence="2" id="KW-1003">Cell membrane</keyword>
<name>A0ABS9D4P9_9ALTE</name>
<dbReference type="Pfam" id="PF06271">
    <property type="entry name" value="RDD"/>
    <property type="match status" value="1"/>
</dbReference>
<evidence type="ECO:0000256" key="5">
    <source>
        <dbReference type="ARBA" id="ARBA00023136"/>
    </source>
</evidence>
<keyword evidence="4 6" id="KW-1133">Transmembrane helix</keyword>
<protein>
    <submittedName>
        <fullName evidence="8">RDD family protein</fullName>
    </submittedName>
</protein>
<evidence type="ECO:0000256" key="2">
    <source>
        <dbReference type="ARBA" id="ARBA00022475"/>
    </source>
</evidence>
<keyword evidence="3 6" id="KW-0812">Transmembrane</keyword>
<evidence type="ECO:0000256" key="1">
    <source>
        <dbReference type="ARBA" id="ARBA00004651"/>
    </source>
</evidence>
<dbReference type="InterPro" id="IPR010432">
    <property type="entry name" value="RDD"/>
</dbReference>
<proteinExistence type="predicted"/>
<comment type="caution">
    <text evidence="8">The sequence shown here is derived from an EMBL/GenBank/DDBJ whole genome shotgun (WGS) entry which is preliminary data.</text>
</comment>
<accession>A0ABS9D4P9</accession>
<feature type="transmembrane region" description="Helical" evidence="6">
    <location>
        <begin position="66"/>
        <end position="87"/>
    </location>
</feature>
<dbReference type="PANTHER" id="PTHR36115:SF6">
    <property type="entry name" value="PROLINE-RICH ANTIGEN HOMOLOG"/>
    <property type="match status" value="1"/>
</dbReference>
<dbReference type="RefSeq" id="WP_235310518.1">
    <property type="nucleotide sequence ID" value="NZ_JAKGAS010000001.1"/>
</dbReference>
<keyword evidence="9" id="KW-1185">Reference proteome</keyword>
<gene>
    <name evidence="8" type="ORF">L0668_02715</name>
</gene>
<feature type="transmembrane region" description="Helical" evidence="6">
    <location>
        <begin position="275"/>
        <end position="293"/>
    </location>
</feature>
<dbReference type="Proteomes" id="UP001521137">
    <property type="component" value="Unassembled WGS sequence"/>
</dbReference>
<dbReference type="EMBL" id="JAKGAS010000001">
    <property type="protein sequence ID" value="MCF2947003.1"/>
    <property type="molecule type" value="Genomic_DNA"/>
</dbReference>
<evidence type="ECO:0000256" key="4">
    <source>
        <dbReference type="ARBA" id="ARBA00022989"/>
    </source>
</evidence>
<feature type="transmembrane region" description="Helical" evidence="6">
    <location>
        <begin position="324"/>
        <end position="343"/>
    </location>
</feature>
<reference evidence="8 9" key="1">
    <citation type="submission" date="2022-01" db="EMBL/GenBank/DDBJ databases">
        <title>Paraglaciecola sp. G1-23.</title>
        <authorList>
            <person name="Jin M.S."/>
            <person name="Han D.M."/>
            <person name="Kim H.M."/>
            <person name="Jeon C.O."/>
        </authorList>
    </citation>
    <scope>NUCLEOTIDE SEQUENCE [LARGE SCALE GENOMIC DNA]</scope>
    <source>
        <strain evidence="8 9">G1-23</strain>
    </source>
</reference>